<dbReference type="PRINTS" id="PR00033">
    <property type="entry name" value="HTHASNC"/>
</dbReference>
<dbReference type="InterPro" id="IPR011991">
    <property type="entry name" value="ArsR-like_HTH"/>
</dbReference>
<keyword evidence="1" id="KW-0805">Transcription regulation</keyword>
<dbReference type="Proteomes" id="UP000830454">
    <property type="component" value="Chromosome"/>
</dbReference>
<evidence type="ECO:0000256" key="2">
    <source>
        <dbReference type="ARBA" id="ARBA00023125"/>
    </source>
</evidence>
<dbReference type="Gene3D" id="3.30.70.920">
    <property type="match status" value="1"/>
</dbReference>
<evidence type="ECO:0000313" key="5">
    <source>
        <dbReference type="EMBL" id="UOX32870.1"/>
    </source>
</evidence>
<keyword evidence="6" id="KW-1185">Reference proteome</keyword>
<dbReference type="InterPro" id="IPR019887">
    <property type="entry name" value="Tscrpt_reg_AsnC/Lrp_C"/>
</dbReference>
<dbReference type="Pfam" id="PF13412">
    <property type="entry name" value="HTH_24"/>
    <property type="match status" value="1"/>
</dbReference>
<keyword evidence="2" id="KW-0238">DNA-binding</keyword>
<reference evidence="5" key="2">
    <citation type="submission" date="2022-04" db="EMBL/GenBank/DDBJ databases">
        <title>Complete Genome Sequence of Flavobacterium sediminilitoris YSM-43, Isolated from a Tidal Sediment.</title>
        <authorList>
            <person name="Lee P.A."/>
        </authorList>
    </citation>
    <scope>NUCLEOTIDE SEQUENCE</scope>
    <source>
        <strain evidence="5">YSM-43</strain>
    </source>
</reference>
<evidence type="ECO:0000313" key="6">
    <source>
        <dbReference type="Proteomes" id="UP000830454"/>
    </source>
</evidence>
<keyword evidence="3" id="KW-0804">Transcription</keyword>
<dbReference type="SMART" id="SM00344">
    <property type="entry name" value="HTH_ASNC"/>
    <property type="match status" value="1"/>
</dbReference>
<dbReference type="InterPro" id="IPR000485">
    <property type="entry name" value="AsnC-type_HTH_dom"/>
</dbReference>
<evidence type="ECO:0000259" key="4">
    <source>
        <dbReference type="PROSITE" id="PS50956"/>
    </source>
</evidence>
<dbReference type="InterPro" id="IPR019888">
    <property type="entry name" value="Tscrpt_reg_AsnC-like"/>
</dbReference>
<dbReference type="PANTHER" id="PTHR30154:SF34">
    <property type="entry name" value="TRANSCRIPTIONAL REGULATOR AZLB"/>
    <property type="match status" value="1"/>
</dbReference>
<gene>
    <name evidence="5" type="ORF">LXD69_12585</name>
</gene>
<proteinExistence type="predicted"/>
<dbReference type="RefSeq" id="WP_045971687.1">
    <property type="nucleotide sequence ID" value="NZ_CP090145.1"/>
</dbReference>
<feature type="domain" description="HTH asnC-type" evidence="4">
    <location>
        <begin position="4"/>
        <end position="65"/>
    </location>
</feature>
<protein>
    <submittedName>
        <fullName evidence="5">Lrp/AsnC family transcriptional regulator</fullName>
    </submittedName>
</protein>
<name>A0ABY4HK12_9FLAO</name>
<dbReference type="Gene3D" id="1.10.10.10">
    <property type="entry name" value="Winged helix-like DNA-binding domain superfamily/Winged helix DNA-binding domain"/>
    <property type="match status" value="1"/>
</dbReference>
<accession>A0ABY4HK12</accession>
<dbReference type="CDD" id="cd00090">
    <property type="entry name" value="HTH_ARSR"/>
    <property type="match status" value="1"/>
</dbReference>
<dbReference type="PROSITE" id="PS50956">
    <property type="entry name" value="HTH_ASNC_2"/>
    <property type="match status" value="1"/>
</dbReference>
<dbReference type="InterPro" id="IPR036388">
    <property type="entry name" value="WH-like_DNA-bd_sf"/>
</dbReference>
<dbReference type="InterPro" id="IPR011008">
    <property type="entry name" value="Dimeric_a/b-barrel"/>
</dbReference>
<evidence type="ECO:0000256" key="3">
    <source>
        <dbReference type="ARBA" id="ARBA00023163"/>
    </source>
</evidence>
<dbReference type="PANTHER" id="PTHR30154">
    <property type="entry name" value="LEUCINE-RESPONSIVE REGULATORY PROTEIN"/>
    <property type="match status" value="1"/>
</dbReference>
<dbReference type="Pfam" id="PF01037">
    <property type="entry name" value="AsnC_trans_reg"/>
    <property type="match status" value="1"/>
</dbReference>
<dbReference type="SUPFAM" id="SSF54909">
    <property type="entry name" value="Dimeric alpha+beta barrel"/>
    <property type="match status" value="1"/>
</dbReference>
<evidence type="ECO:0000256" key="1">
    <source>
        <dbReference type="ARBA" id="ARBA00023015"/>
    </source>
</evidence>
<dbReference type="InterPro" id="IPR036390">
    <property type="entry name" value="WH_DNA-bd_sf"/>
</dbReference>
<organism evidence="5 6">
    <name type="scientific">Flavobacterium sediminilitoris</name>
    <dbReference type="NCBI Taxonomy" id="2024526"/>
    <lineage>
        <taxon>Bacteria</taxon>
        <taxon>Pseudomonadati</taxon>
        <taxon>Bacteroidota</taxon>
        <taxon>Flavobacteriia</taxon>
        <taxon>Flavobacteriales</taxon>
        <taxon>Flavobacteriaceae</taxon>
        <taxon>Flavobacterium</taxon>
    </lineage>
</organism>
<sequence>MRLLDEYDKKILSFLQKNNKITTEELSHKINLSQSAIQRRITKMRNENVIQADISIISPEAIGIGITCIIDVILYEGNSKAIDEFKIAMKSCKEVSQCYYVTGTYDFVLITHTKDMRHFEEFQKIHLMDNKNLKHFYTHVVMDNVKMDYGVIV</sequence>
<dbReference type="EMBL" id="CP090145">
    <property type="protein sequence ID" value="UOX32870.1"/>
    <property type="molecule type" value="Genomic_DNA"/>
</dbReference>
<dbReference type="SUPFAM" id="SSF46785">
    <property type="entry name" value="Winged helix' DNA-binding domain"/>
    <property type="match status" value="1"/>
</dbReference>
<reference evidence="5" key="1">
    <citation type="submission" date="2021-12" db="EMBL/GenBank/DDBJ databases">
        <authorList>
            <person name="Cha I.-T."/>
            <person name="Lee K.-E."/>
            <person name="Park S.-J."/>
        </authorList>
    </citation>
    <scope>NUCLEOTIDE SEQUENCE</scope>
    <source>
        <strain evidence="5">YSM-43</strain>
    </source>
</reference>